<dbReference type="Proteomes" id="UP001185092">
    <property type="component" value="Unassembled WGS sequence"/>
</dbReference>
<accession>A0AAE3XSD3</accession>
<reference evidence="1" key="1">
    <citation type="submission" date="2023-07" db="EMBL/GenBank/DDBJ databases">
        <title>Genomic Encyclopedia of Type Strains, Phase IV (KMG-IV): sequencing the most valuable type-strain genomes for metagenomic binning, comparative biology and taxonomic classification.</title>
        <authorList>
            <person name="Goeker M."/>
        </authorList>
    </citation>
    <scope>NUCLEOTIDE SEQUENCE</scope>
    <source>
        <strain evidence="1">DSM 26174</strain>
    </source>
</reference>
<protein>
    <submittedName>
        <fullName evidence="1">Uncharacterized protein</fullName>
    </submittedName>
</protein>
<evidence type="ECO:0000313" key="2">
    <source>
        <dbReference type="Proteomes" id="UP001185092"/>
    </source>
</evidence>
<name>A0AAE3XSD3_9BACT</name>
<sequence length="142" mass="16654">MELYEFFKSGRHPIYRAEMLESSLELSVNKIKLDDFTTICHDKKGNELVFLNGQLDSIGLRIGGNYNFKINGYELIHLSSFKYTINLLNNFEIEWWFIDKYSFQKQLCIQTSGGVQLMFDFSDKEEMLMKIILTLEIAENTV</sequence>
<comment type="caution">
    <text evidence="1">The sequence shown here is derived from an EMBL/GenBank/DDBJ whole genome shotgun (WGS) entry which is preliminary data.</text>
</comment>
<keyword evidence="2" id="KW-1185">Reference proteome</keyword>
<evidence type="ECO:0000313" key="1">
    <source>
        <dbReference type="EMBL" id="MDR6241110.1"/>
    </source>
</evidence>
<gene>
    <name evidence="1" type="ORF">HNQ88_004186</name>
</gene>
<organism evidence="1 2">
    <name type="scientific">Aureibacter tunicatorum</name>
    <dbReference type="NCBI Taxonomy" id="866807"/>
    <lineage>
        <taxon>Bacteria</taxon>
        <taxon>Pseudomonadati</taxon>
        <taxon>Bacteroidota</taxon>
        <taxon>Cytophagia</taxon>
        <taxon>Cytophagales</taxon>
        <taxon>Persicobacteraceae</taxon>
        <taxon>Aureibacter</taxon>
    </lineage>
</organism>
<dbReference type="EMBL" id="JAVDQD010000006">
    <property type="protein sequence ID" value="MDR6241110.1"/>
    <property type="molecule type" value="Genomic_DNA"/>
</dbReference>
<dbReference type="RefSeq" id="WP_309941650.1">
    <property type="nucleotide sequence ID" value="NZ_AP025305.1"/>
</dbReference>
<proteinExistence type="predicted"/>
<dbReference type="AlphaFoldDB" id="A0AAE3XSD3"/>